<dbReference type="RefSeq" id="WP_184708818.1">
    <property type="nucleotide sequence ID" value="NZ_JACHKZ010000014.1"/>
</dbReference>
<keyword evidence="1" id="KW-0812">Transmembrane</keyword>
<keyword evidence="3" id="KW-1185">Reference proteome</keyword>
<proteinExistence type="predicted"/>
<feature type="transmembrane region" description="Helical" evidence="1">
    <location>
        <begin position="133"/>
        <end position="151"/>
    </location>
</feature>
<evidence type="ECO:0000256" key="1">
    <source>
        <dbReference type="SAM" id="Phobius"/>
    </source>
</evidence>
<feature type="transmembrane region" description="Helical" evidence="1">
    <location>
        <begin position="12"/>
        <end position="33"/>
    </location>
</feature>
<protein>
    <submittedName>
        <fullName evidence="2">Uncharacterized protein</fullName>
    </submittedName>
</protein>
<reference evidence="2 3" key="1">
    <citation type="submission" date="2020-08" db="EMBL/GenBank/DDBJ databases">
        <title>Functional genomics of gut bacteria from endangered species of beetles.</title>
        <authorList>
            <person name="Carlos-Shanley C."/>
        </authorList>
    </citation>
    <scope>NUCLEOTIDE SEQUENCE [LARGE SCALE GENOMIC DNA]</scope>
    <source>
        <strain evidence="2 3">S00124</strain>
    </source>
</reference>
<accession>A0ABR6RGV7</accession>
<feature type="transmembrane region" description="Helical" evidence="1">
    <location>
        <begin position="45"/>
        <end position="65"/>
    </location>
</feature>
<keyword evidence="1" id="KW-0472">Membrane</keyword>
<feature type="transmembrane region" description="Helical" evidence="1">
    <location>
        <begin position="77"/>
        <end position="100"/>
    </location>
</feature>
<sequence length="161" mass="17689">MPLENESSSTPCCKVIVIFSLLFSYVIGVYFHAATASLFNEYQPGIGTLKVCVQPGLMLFLPLLFAYFKKSKSAAEIAVWSSMFGLISCLVLLLLCSLHVQSGGVHWIALENRSLAGTVYRALFQPSFSNRSFGSTTGSAIFASLVCILSIRTFQRLEKRT</sequence>
<comment type="caution">
    <text evidence="2">The sequence shown here is derived from an EMBL/GenBank/DDBJ whole genome shotgun (WGS) entry which is preliminary data.</text>
</comment>
<gene>
    <name evidence="2" type="ORF">HNP33_002479</name>
</gene>
<dbReference type="Proteomes" id="UP000562492">
    <property type="component" value="Unassembled WGS sequence"/>
</dbReference>
<evidence type="ECO:0000313" key="3">
    <source>
        <dbReference type="Proteomes" id="UP000562492"/>
    </source>
</evidence>
<name>A0ABR6RGV7_9BURK</name>
<organism evidence="2 3">
    <name type="scientific">Comamonas odontotermitis</name>
    <dbReference type="NCBI Taxonomy" id="379895"/>
    <lineage>
        <taxon>Bacteria</taxon>
        <taxon>Pseudomonadati</taxon>
        <taxon>Pseudomonadota</taxon>
        <taxon>Betaproteobacteria</taxon>
        <taxon>Burkholderiales</taxon>
        <taxon>Comamonadaceae</taxon>
        <taxon>Comamonas</taxon>
    </lineage>
</organism>
<evidence type="ECO:0000313" key="2">
    <source>
        <dbReference type="EMBL" id="MBB6578397.1"/>
    </source>
</evidence>
<keyword evidence="1" id="KW-1133">Transmembrane helix</keyword>
<dbReference type="EMBL" id="JACHKZ010000014">
    <property type="protein sequence ID" value="MBB6578397.1"/>
    <property type="molecule type" value="Genomic_DNA"/>
</dbReference>